<sequence length="258" mass="27943">MQKIFAWITVLPVVALLAGCAVPIRPAATASDAALGWGGTDASGAARQWVHKEFPGKQSTEYEYAFDGKTPSVRARSDGSASMLKTPLQVPPEAIGHLQFSWKVPALITDADMTRRDADDAPSRVVLAFEGDRSRFSTKDAILSELARTLTGEDMPYATLMYVWCNKRPVGSVIAHPRSERIKSIVVEYGPARLGQWLAYDRDVRADFEKAFGEAPGMLAGIGVMTDSDNTVSRALAWYGPVRLAPLVDTSQSVASNP</sequence>
<keyword evidence="3" id="KW-1185">Reference proteome</keyword>
<feature type="chain" id="PRO_5016408550" description="DUF3047 family protein" evidence="1">
    <location>
        <begin position="31"/>
        <end position="258"/>
    </location>
</feature>
<dbReference type="AlphaFoldDB" id="A0A318SKF3"/>
<dbReference type="EMBL" id="QJTC01000017">
    <property type="protein sequence ID" value="PYE75972.1"/>
    <property type="molecule type" value="Genomic_DNA"/>
</dbReference>
<dbReference type="OrthoDB" id="9775969at2"/>
<feature type="signal peptide" evidence="1">
    <location>
        <begin position="1"/>
        <end position="30"/>
    </location>
</feature>
<protein>
    <recommendedName>
        <fullName evidence="4">DUF3047 family protein</fullName>
    </recommendedName>
</protein>
<dbReference type="RefSeq" id="WP_110466132.1">
    <property type="nucleotide sequence ID" value="NZ_JAMOFZ010000017.1"/>
</dbReference>
<accession>A0A318SKF3</accession>
<comment type="caution">
    <text evidence="2">The sequence shown here is derived from an EMBL/GenBank/DDBJ whole genome shotgun (WGS) entry which is preliminary data.</text>
</comment>
<evidence type="ECO:0008006" key="4">
    <source>
        <dbReference type="Google" id="ProtNLM"/>
    </source>
</evidence>
<name>A0A318SKF3_9BURK</name>
<organism evidence="2 3">
    <name type="scientific">Xylophilus ampelinus</name>
    <dbReference type="NCBI Taxonomy" id="54067"/>
    <lineage>
        <taxon>Bacteria</taxon>
        <taxon>Pseudomonadati</taxon>
        <taxon>Pseudomonadota</taxon>
        <taxon>Betaproteobacteria</taxon>
        <taxon>Burkholderiales</taxon>
        <taxon>Xylophilus</taxon>
    </lineage>
</organism>
<proteinExistence type="predicted"/>
<dbReference type="Pfam" id="PF11249">
    <property type="entry name" value="DUF3047"/>
    <property type="match status" value="1"/>
</dbReference>
<evidence type="ECO:0000313" key="3">
    <source>
        <dbReference type="Proteomes" id="UP000247540"/>
    </source>
</evidence>
<dbReference type="PROSITE" id="PS51257">
    <property type="entry name" value="PROKAR_LIPOPROTEIN"/>
    <property type="match status" value="1"/>
</dbReference>
<keyword evidence="1" id="KW-0732">Signal</keyword>
<gene>
    <name evidence="2" type="ORF">DFQ15_1175</name>
</gene>
<dbReference type="Proteomes" id="UP000247540">
    <property type="component" value="Unassembled WGS sequence"/>
</dbReference>
<evidence type="ECO:0000256" key="1">
    <source>
        <dbReference type="SAM" id="SignalP"/>
    </source>
</evidence>
<reference evidence="2 3" key="1">
    <citation type="submission" date="2018-06" db="EMBL/GenBank/DDBJ databases">
        <title>Genomic Encyclopedia of Type Strains, Phase III (KMG-III): the genomes of soil and plant-associated and newly described type strains.</title>
        <authorList>
            <person name="Whitman W."/>
        </authorList>
    </citation>
    <scope>NUCLEOTIDE SEQUENCE [LARGE SCALE GENOMIC DNA]</scope>
    <source>
        <strain evidence="2 3">CECT 7646</strain>
    </source>
</reference>
<evidence type="ECO:0000313" key="2">
    <source>
        <dbReference type="EMBL" id="PYE75972.1"/>
    </source>
</evidence>
<dbReference type="InterPro" id="IPR021409">
    <property type="entry name" value="DUF3047"/>
</dbReference>